<dbReference type="EMBL" id="BARW01016534">
    <property type="protein sequence ID" value="GAI92178.1"/>
    <property type="molecule type" value="Genomic_DNA"/>
</dbReference>
<accession>X1SGT1</accession>
<protein>
    <submittedName>
        <fullName evidence="1">Uncharacterized protein</fullName>
    </submittedName>
</protein>
<proteinExistence type="predicted"/>
<feature type="non-terminal residue" evidence="1">
    <location>
        <position position="1"/>
    </location>
</feature>
<sequence length="40" mass="4478">ADTGWPLDANEYIVLSITDMQYLHLLIIAAAEKVIIAYTQ</sequence>
<name>X1SGT1_9ZZZZ</name>
<organism evidence="1">
    <name type="scientific">marine sediment metagenome</name>
    <dbReference type="NCBI Taxonomy" id="412755"/>
    <lineage>
        <taxon>unclassified sequences</taxon>
        <taxon>metagenomes</taxon>
        <taxon>ecological metagenomes</taxon>
    </lineage>
</organism>
<comment type="caution">
    <text evidence="1">The sequence shown here is derived from an EMBL/GenBank/DDBJ whole genome shotgun (WGS) entry which is preliminary data.</text>
</comment>
<dbReference type="AlphaFoldDB" id="X1SGT1"/>
<reference evidence="1" key="1">
    <citation type="journal article" date="2014" name="Front. Microbiol.">
        <title>High frequency of phylogenetically diverse reductive dehalogenase-homologous genes in deep subseafloor sedimentary metagenomes.</title>
        <authorList>
            <person name="Kawai M."/>
            <person name="Futagami T."/>
            <person name="Toyoda A."/>
            <person name="Takaki Y."/>
            <person name="Nishi S."/>
            <person name="Hori S."/>
            <person name="Arai W."/>
            <person name="Tsubouchi T."/>
            <person name="Morono Y."/>
            <person name="Uchiyama I."/>
            <person name="Ito T."/>
            <person name="Fujiyama A."/>
            <person name="Inagaki F."/>
            <person name="Takami H."/>
        </authorList>
    </citation>
    <scope>NUCLEOTIDE SEQUENCE</scope>
    <source>
        <strain evidence="1">Expedition CK06-06</strain>
    </source>
</reference>
<evidence type="ECO:0000313" key="1">
    <source>
        <dbReference type="EMBL" id="GAI92178.1"/>
    </source>
</evidence>
<gene>
    <name evidence="1" type="ORF">S12H4_28772</name>
</gene>